<gene>
    <name evidence="1" type="ORF">ONB1V03_LOCUS22087</name>
</gene>
<dbReference type="OrthoDB" id="5835829at2759"/>
<feature type="non-terminal residue" evidence="1">
    <location>
        <position position="1"/>
    </location>
</feature>
<dbReference type="EMBL" id="OC961722">
    <property type="protein sequence ID" value="CAD7665530.1"/>
    <property type="molecule type" value="Genomic_DNA"/>
</dbReference>
<evidence type="ECO:0008006" key="3">
    <source>
        <dbReference type="Google" id="ProtNLM"/>
    </source>
</evidence>
<protein>
    <recommendedName>
        <fullName evidence="3">Glycosyltransferase</fullName>
    </recommendedName>
</protein>
<accession>A0A7R9MS58</accession>
<proteinExistence type="predicted"/>
<organism evidence="1">
    <name type="scientific">Oppiella nova</name>
    <dbReference type="NCBI Taxonomy" id="334625"/>
    <lineage>
        <taxon>Eukaryota</taxon>
        <taxon>Metazoa</taxon>
        <taxon>Ecdysozoa</taxon>
        <taxon>Arthropoda</taxon>
        <taxon>Chelicerata</taxon>
        <taxon>Arachnida</taxon>
        <taxon>Acari</taxon>
        <taxon>Acariformes</taxon>
        <taxon>Sarcoptiformes</taxon>
        <taxon>Oribatida</taxon>
        <taxon>Brachypylina</taxon>
        <taxon>Oppioidea</taxon>
        <taxon>Oppiidae</taxon>
        <taxon>Oppiella</taxon>
    </lineage>
</organism>
<dbReference type="Gene3D" id="3.40.50.2000">
    <property type="entry name" value="Glycogen Phosphorylase B"/>
    <property type="match status" value="1"/>
</dbReference>
<evidence type="ECO:0000313" key="2">
    <source>
        <dbReference type="Proteomes" id="UP000728032"/>
    </source>
</evidence>
<dbReference type="AlphaFoldDB" id="A0A7R9MS58"/>
<evidence type="ECO:0000313" key="1">
    <source>
        <dbReference type="EMBL" id="CAD7665530.1"/>
    </source>
</evidence>
<reference evidence="1" key="1">
    <citation type="submission" date="2020-11" db="EMBL/GenBank/DDBJ databases">
        <authorList>
            <person name="Tran Van P."/>
        </authorList>
    </citation>
    <scope>NUCLEOTIDE SEQUENCE</scope>
</reference>
<dbReference type="EMBL" id="CAJPVJ010046897">
    <property type="protein sequence ID" value="CAG2182666.1"/>
    <property type="molecule type" value="Genomic_DNA"/>
</dbReference>
<name>A0A7R9MS58_9ACAR</name>
<sequence>MLSNLKTIDSQYERILAKVRPDLVVIDAYIGSPALIKSGLPFIVIYSAAPLILFNCDNLPPPWSGFAIDSDKSEWKPFKERFESLFVDVKHDTNQWFISQGLPSLSTKSNTILHPESKYLNIYMYPKELDYNEWQPLPHNWKRVDGF</sequence>
<dbReference type="Proteomes" id="UP000728032">
    <property type="component" value="Unassembled WGS sequence"/>
</dbReference>
<keyword evidence="2" id="KW-1185">Reference proteome</keyword>